<dbReference type="Proteomes" id="UP000192418">
    <property type="component" value="Unassembled WGS sequence"/>
</dbReference>
<dbReference type="SUPFAM" id="SSF102705">
    <property type="entry name" value="NIF3 (NGG1p interacting factor 3)-like"/>
    <property type="match status" value="1"/>
</dbReference>
<dbReference type="RefSeq" id="WP_084070109.1">
    <property type="nucleotide sequence ID" value="NZ_FWXY01000016.1"/>
</dbReference>
<dbReference type="Gene3D" id="3.30.70.120">
    <property type="match status" value="1"/>
</dbReference>
<sequence length="106" mass="12027">MYLISFYVPPDHLETVKNALFKKGAGKIGHYDACAWHTMGQGQFRPLAGSQPFKGEENIIEQCEEARVEMVCEDHILKTVLQELVRVHPYETPAYHAIQGVTLENL</sequence>
<gene>
    <name evidence="1" type="ORF">SAMN02746065_11623</name>
</gene>
<reference evidence="1 2" key="1">
    <citation type="submission" date="2017-04" db="EMBL/GenBank/DDBJ databases">
        <authorList>
            <person name="Afonso C.L."/>
            <person name="Miller P.J."/>
            <person name="Scott M.A."/>
            <person name="Spackman E."/>
            <person name="Goraichik I."/>
            <person name="Dimitrov K.M."/>
            <person name="Suarez D.L."/>
            <person name="Swayne D.E."/>
        </authorList>
    </citation>
    <scope>NUCLEOTIDE SEQUENCE [LARGE SCALE GENOMIC DNA]</scope>
    <source>
        <strain evidence="1 2">DSM 3385</strain>
    </source>
</reference>
<dbReference type="AlphaFoldDB" id="A0A1W2D9X1"/>
<dbReference type="EMBL" id="FWXY01000016">
    <property type="protein sequence ID" value="SMC93902.1"/>
    <property type="molecule type" value="Genomic_DNA"/>
</dbReference>
<evidence type="ECO:0000313" key="2">
    <source>
        <dbReference type="Proteomes" id="UP000192418"/>
    </source>
</evidence>
<name>A0A1W2D9X1_9BACT</name>
<protein>
    <recommendedName>
        <fullName evidence="3">NGG1p interacting factor NIF3</fullName>
    </recommendedName>
</protein>
<accession>A0A1W2D9X1</accession>
<dbReference type="PANTHER" id="PTHR41774">
    <property type="match status" value="1"/>
</dbReference>
<dbReference type="InterPro" id="IPR015867">
    <property type="entry name" value="N-reg_PII/ATP_PRibTrfase_C"/>
</dbReference>
<organism evidence="1 2">
    <name type="scientific">Desulfocicer vacuolatum DSM 3385</name>
    <dbReference type="NCBI Taxonomy" id="1121400"/>
    <lineage>
        <taxon>Bacteria</taxon>
        <taxon>Pseudomonadati</taxon>
        <taxon>Thermodesulfobacteriota</taxon>
        <taxon>Desulfobacteria</taxon>
        <taxon>Desulfobacterales</taxon>
        <taxon>Desulfobacteraceae</taxon>
        <taxon>Desulfocicer</taxon>
    </lineage>
</organism>
<evidence type="ECO:0000313" key="1">
    <source>
        <dbReference type="EMBL" id="SMC93902.1"/>
    </source>
</evidence>
<dbReference type="STRING" id="1121400.SAMN02746065_11623"/>
<evidence type="ECO:0008006" key="3">
    <source>
        <dbReference type="Google" id="ProtNLM"/>
    </source>
</evidence>
<proteinExistence type="predicted"/>
<dbReference type="InterPro" id="IPR036069">
    <property type="entry name" value="DUF34/NIF3_sf"/>
</dbReference>
<keyword evidence="2" id="KW-1185">Reference proteome</keyword>
<dbReference type="PANTHER" id="PTHR41774:SF1">
    <property type="entry name" value="NGG1P INTERACTING FACTOR NIF3"/>
    <property type="match status" value="1"/>
</dbReference>
<dbReference type="OrthoDB" id="9792792at2"/>